<evidence type="ECO:0000256" key="2">
    <source>
        <dbReference type="ARBA" id="ARBA00022823"/>
    </source>
</evidence>
<evidence type="ECO:0000313" key="4">
    <source>
        <dbReference type="EMBL" id="CAH0418660.1"/>
    </source>
</evidence>
<evidence type="ECO:0000256" key="1">
    <source>
        <dbReference type="ARBA" id="ARBA00009249"/>
    </source>
</evidence>
<dbReference type="InterPro" id="IPR000089">
    <property type="entry name" value="Biotin_lipoyl"/>
</dbReference>
<dbReference type="InterPro" id="IPR033753">
    <property type="entry name" value="GCV_H/Fam206"/>
</dbReference>
<name>A0ABM8ZAZ5_9LACO</name>
<sequence length="98" mass="10544">MSEKWYWAVESTDGTVRIGLTEKTQEELGEVTFVDLPKIGTILAEGDALTSIEATKAVLDFDTPFAGTIVAVNTAALATPATLNKTSQADNWLVDLKK</sequence>
<proteinExistence type="inferred from homology"/>
<evidence type="ECO:0000259" key="3">
    <source>
        <dbReference type="PROSITE" id="PS50968"/>
    </source>
</evidence>
<keyword evidence="2" id="KW-0450">Lipoyl</keyword>
<dbReference type="PANTHER" id="PTHR11715:SF3">
    <property type="entry name" value="GLYCINE CLEAVAGE SYSTEM H PROTEIN-RELATED"/>
    <property type="match status" value="1"/>
</dbReference>
<reference evidence="4 5" key="1">
    <citation type="submission" date="2021-11" db="EMBL/GenBank/DDBJ databases">
        <authorList>
            <person name="Depoorter E."/>
        </authorList>
    </citation>
    <scope>NUCLEOTIDE SEQUENCE [LARGE SCALE GENOMIC DNA]</scope>
    <source>
        <strain evidence="4 5">LMG 24286</strain>
    </source>
</reference>
<dbReference type="PROSITE" id="PS50968">
    <property type="entry name" value="BIOTINYL_LIPOYL"/>
    <property type="match status" value="1"/>
</dbReference>
<accession>A0ABM8ZAZ5</accession>
<dbReference type="RefSeq" id="WP_230098742.1">
    <property type="nucleotide sequence ID" value="NZ_CAKKNT010000012.1"/>
</dbReference>
<dbReference type="Gene3D" id="2.40.50.100">
    <property type="match status" value="1"/>
</dbReference>
<evidence type="ECO:0000313" key="5">
    <source>
        <dbReference type="Proteomes" id="UP000789719"/>
    </source>
</evidence>
<dbReference type="InterPro" id="IPR002930">
    <property type="entry name" value="GCV_H"/>
</dbReference>
<keyword evidence="5" id="KW-1185">Reference proteome</keyword>
<dbReference type="Proteomes" id="UP000789719">
    <property type="component" value="Unassembled WGS sequence"/>
</dbReference>
<dbReference type="EMBL" id="CAKKNT010000012">
    <property type="protein sequence ID" value="CAH0418660.1"/>
    <property type="molecule type" value="Genomic_DNA"/>
</dbReference>
<dbReference type="InterPro" id="IPR011053">
    <property type="entry name" value="Single_hybrid_motif"/>
</dbReference>
<gene>
    <name evidence="4" type="primary">gcvH</name>
    <name evidence="4" type="ORF">WGH24286_01090</name>
</gene>
<dbReference type="Pfam" id="PF01597">
    <property type="entry name" value="GCV_H"/>
    <property type="match status" value="1"/>
</dbReference>
<comment type="caution">
    <text evidence="4">The sequence shown here is derived from an EMBL/GenBank/DDBJ whole genome shotgun (WGS) entry which is preliminary data.</text>
</comment>
<protein>
    <submittedName>
        <fullName evidence="4">Glycine cleavage system H protein</fullName>
    </submittedName>
</protein>
<dbReference type="SUPFAM" id="SSF51230">
    <property type="entry name" value="Single hybrid motif"/>
    <property type="match status" value="1"/>
</dbReference>
<dbReference type="CDD" id="cd06848">
    <property type="entry name" value="GCS_H"/>
    <property type="match status" value="1"/>
</dbReference>
<dbReference type="InterPro" id="IPR003016">
    <property type="entry name" value="2-oxoA_DH_lipoyl-BS"/>
</dbReference>
<organism evidence="4 5">
    <name type="scientific">Periweissella ghanensis</name>
    <dbReference type="NCBI Taxonomy" id="467997"/>
    <lineage>
        <taxon>Bacteria</taxon>
        <taxon>Bacillati</taxon>
        <taxon>Bacillota</taxon>
        <taxon>Bacilli</taxon>
        <taxon>Lactobacillales</taxon>
        <taxon>Lactobacillaceae</taxon>
        <taxon>Periweissella</taxon>
    </lineage>
</organism>
<feature type="domain" description="Lipoyl-binding" evidence="3">
    <location>
        <begin position="15"/>
        <end position="97"/>
    </location>
</feature>
<dbReference type="PROSITE" id="PS00189">
    <property type="entry name" value="LIPOYL"/>
    <property type="match status" value="1"/>
</dbReference>
<comment type="similarity">
    <text evidence="1">Belongs to the GcvH family.</text>
</comment>
<dbReference type="PANTHER" id="PTHR11715">
    <property type="entry name" value="GLYCINE CLEAVAGE SYSTEM H PROTEIN"/>
    <property type="match status" value="1"/>
</dbReference>